<dbReference type="SMART" id="SM00944">
    <property type="entry name" value="Pro-kuma_activ"/>
    <property type="match status" value="1"/>
</dbReference>
<keyword evidence="7" id="KW-0106">Calcium</keyword>
<dbReference type="GO" id="GO:0005576">
    <property type="term" value="C:extracellular region"/>
    <property type="evidence" value="ECO:0007669"/>
    <property type="project" value="UniProtKB-SubCell"/>
</dbReference>
<reference evidence="13" key="1">
    <citation type="submission" date="2017-03" db="EMBL/GenBank/DDBJ databases">
        <authorList>
            <person name="Sharma R."/>
            <person name="Thines M."/>
        </authorList>
    </citation>
    <scope>NUCLEOTIDE SEQUENCE [LARGE SCALE GENOMIC DNA]</scope>
</reference>
<organism evidence="12 13">
    <name type="scientific">Lasallia pustulata</name>
    <dbReference type="NCBI Taxonomy" id="136370"/>
    <lineage>
        <taxon>Eukaryota</taxon>
        <taxon>Fungi</taxon>
        <taxon>Dikarya</taxon>
        <taxon>Ascomycota</taxon>
        <taxon>Pezizomycotina</taxon>
        <taxon>Lecanoromycetes</taxon>
        <taxon>OSLEUM clade</taxon>
        <taxon>Umbilicariomycetidae</taxon>
        <taxon>Umbilicariales</taxon>
        <taxon>Umbilicariaceae</taxon>
        <taxon>Lasallia</taxon>
    </lineage>
</organism>
<dbReference type="EMBL" id="FWEW01000392">
    <property type="protein sequence ID" value="SLM34708.1"/>
    <property type="molecule type" value="Genomic_DNA"/>
</dbReference>
<dbReference type="PANTHER" id="PTHR14218">
    <property type="entry name" value="PROTEASE S8 TRIPEPTIDYL PEPTIDASE I CLN2"/>
    <property type="match status" value="1"/>
</dbReference>
<evidence type="ECO:0000259" key="11">
    <source>
        <dbReference type="PROSITE" id="PS51695"/>
    </source>
</evidence>
<evidence type="ECO:0000256" key="1">
    <source>
        <dbReference type="ARBA" id="ARBA00001913"/>
    </source>
</evidence>
<keyword evidence="8" id="KW-0865">Zymogen</keyword>
<name>A0A1W5CV32_9LECA</name>
<evidence type="ECO:0000313" key="13">
    <source>
        <dbReference type="Proteomes" id="UP000192927"/>
    </source>
</evidence>
<dbReference type="Pfam" id="PF09286">
    <property type="entry name" value="Pro-kuma_activ"/>
    <property type="match status" value="1"/>
</dbReference>
<evidence type="ECO:0000256" key="8">
    <source>
        <dbReference type="ARBA" id="ARBA00023145"/>
    </source>
</evidence>
<accession>A0A1W5CV32</accession>
<evidence type="ECO:0000256" key="4">
    <source>
        <dbReference type="ARBA" id="ARBA00022723"/>
    </source>
</evidence>
<proteinExistence type="predicted"/>
<evidence type="ECO:0000256" key="9">
    <source>
        <dbReference type="PROSITE-ProRule" id="PRU01032"/>
    </source>
</evidence>
<feature type="signal peptide" evidence="10">
    <location>
        <begin position="1"/>
        <end position="16"/>
    </location>
</feature>
<dbReference type="Gene3D" id="3.40.50.200">
    <property type="entry name" value="Peptidase S8/S53 domain"/>
    <property type="match status" value="1"/>
</dbReference>
<dbReference type="PROSITE" id="PS51695">
    <property type="entry name" value="SEDOLISIN"/>
    <property type="match status" value="1"/>
</dbReference>
<comment type="subcellular location">
    <subcellularLocation>
        <location evidence="2">Secreted</location>
        <location evidence="2">Extracellular space</location>
    </subcellularLocation>
</comment>
<keyword evidence="13" id="KW-1185">Reference proteome</keyword>
<dbReference type="InterPro" id="IPR050819">
    <property type="entry name" value="Tripeptidyl-peptidase_I"/>
</dbReference>
<dbReference type="InterPro" id="IPR036852">
    <property type="entry name" value="Peptidase_S8/S53_dom_sf"/>
</dbReference>
<comment type="cofactor">
    <cofactor evidence="1">
        <name>Ca(2+)</name>
        <dbReference type="ChEBI" id="CHEBI:29108"/>
    </cofactor>
</comment>
<feature type="chain" id="PRO_5012099774" evidence="10">
    <location>
        <begin position="17"/>
        <end position="343"/>
    </location>
</feature>
<evidence type="ECO:0000313" key="12">
    <source>
        <dbReference type="EMBL" id="SLM34708.1"/>
    </source>
</evidence>
<dbReference type="InterPro" id="IPR015366">
    <property type="entry name" value="S53_propep"/>
</dbReference>
<dbReference type="CDD" id="cd11377">
    <property type="entry name" value="Pro-peptidase_S53"/>
    <property type="match status" value="1"/>
</dbReference>
<evidence type="ECO:0000256" key="5">
    <source>
        <dbReference type="ARBA" id="ARBA00022801"/>
    </source>
</evidence>
<sequence length="343" mass="37033">MLPIVTPIVLLTLVFALDIALSSPVHPCTPYAVKDSHVVPRKWTRVGPAPADHRINLQIGLKQSQFDELERHLYEVSDPSHHRYGQHLTSAEVDELVKPSDDALELVHDWFLDNGIDRHRLEYNSAKNWIKGNLDAETLIAIDYPTPLIAFTIGGRPPFDPSAPTTTDTNEPYVTWLNYVLAQPDLPQTISTSYGADEQTVPYAYATLACQQFAQLGAGGITLLFASGDSGVGPTRACLSNDGKNTTMFLPSFPASCPYVTTVGATKDFAPEVAALDPANNFASGVGFSNYFPHPAYQDPYVQDYIAGLGRVSVPDGVGRGSGGAGWDECEYADGGGGGWFGE</sequence>
<dbReference type="SUPFAM" id="SSF54897">
    <property type="entry name" value="Protease propeptides/inhibitors"/>
    <property type="match status" value="1"/>
</dbReference>
<dbReference type="GO" id="GO:0004252">
    <property type="term" value="F:serine-type endopeptidase activity"/>
    <property type="evidence" value="ECO:0007669"/>
    <property type="project" value="InterPro"/>
</dbReference>
<dbReference type="SUPFAM" id="SSF52743">
    <property type="entry name" value="Subtilisin-like"/>
    <property type="match status" value="1"/>
</dbReference>
<comment type="caution">
    <text evidence="9">Lacks conserved residue(s) required for the propagation of feature annotation.</text>
</comment>
<evidence type="ECO:0000256" key="10">
    <source>
        <dbReference type="SAM" id="SignalP"/>
    </source>
</evidence>
<dbReference type="Proteomes" id="UP000192927">
    <property type="component" value="Unassembled WGS sequence"/>
</dbReference>
<keyword evidence="3" id="KW-0645">Protease</keyword>
<feature type="domain" description="Peptidase S53" evidence="11">
    <location>
        <begin position="64"/>
        <end position="343"/>
    </location>
</feature>
<keyword evidence="6" id="KW-0720">Serine protease</keyword>
<dbReference type="AlphaFoldDB" id="A0A1W5CV32"/>
<evidence type="ECO:0000256" key="2">
    <source>
        <dbReference type="ARBA" id="ARBA00004239"/>
    </source>
</evidence>
<evidence type="ECO:0000256" key="7">
    <source>
        <dbReference type="ARBA" id="ARBA00022837"/>
    </source>
</evidence>
<keyword evidence="10" id="KW-0732">Signal</keyword>
<protein>
    <submittedName>
        <fullName evidence="12">Tripeptidyl peptidase protein</fullName>
    </submittedName>
</protein>
<evidence type="ECO:0000256" key="6">
    <source>
        <dbReference type="ARBA" id="ARBA00022825"/>
    </source>
</evidence>
<dbReference type="GO" id="GO:0008240">
    <property type="term" value="F:tripeptidyl-peptidase activity"/>
    <property type="evidence" value="ECO:0007669"/>
    <property type="project" value="TreeGrafter"/>
</dbReference>
<keyword evidence="4" id="KW-0479">Metal-binding</keyword>
<evidence type="ECO:0000256" key="3">
    <source>
        <dbReference type="ARBA" id="ARBA00022670"/>
    </source>
</evidence>
<keyword evidence="5" id="KW-0378">Hydrolase</keyword>
<dbReference type="PANTHER" id="PTHR14218:SF39">
    <property type="entry name" value="PEPTIDASE S53 DOMAIN-CONTAINING PROTEIN"/>
    <property type="match status" value="1"/>
</dbReference>
<dbReference type="InterPro" id="IPR030400">
    <property type="entry name" value="Sedolisin_dom"/>
</dbReference>
<dbReference type="GO" id="GO:0006508">
    <property type="term" value="P:proteolysis"/>
    <property type="evidence" value="ECO:0007669"/>
    <property type="project" value="UniProtKB-KW"/>
</dbReference>
<dbReference type="GO" id="GO:0046872">
    <property type="term" value="F:metal ion binding"/>
    <property type="evidence" value="ECO:0007669"/>
    <property type="project" value="UniProtKB-KW"/>
</dbReference>